<dbReference type="Proteomes" id="UP000325529">
    <property type="component" value="Chromosome"/>
</dbReference>
<dbReference type="PANTHER" id="PTHR43976:SF16">
    <property type="entry name" value="SHORT-CHAIN DEHYDROGENASE_REDUCTASE FAMILY PROTEIN"/>
    <property type="match status" value="1"/>
</dbReference>
<gene>
    <name evidence="5" type="ORF">CP970_39890</name>
</gene>
<feature type="domain" description="Ketoreductase" evidence="4">
    <location>
        <begin position="14"/>
        <end position="194"/>
    </location>
</feature>
<dbReference type="PROSITE" id="PS00061">
    <property type="entry name" value="ADH_SHORT"/>
    <property type="match status" value="1"/>
</dbReference>
<dbReference type="CDD" id="cd05374">
    <property type="entry name" value="17beta-HSD-like_SDR_c"/>
    <property type="match status" value="1"/>
</dbReference>
<dbReference type="InterPro" id="IPR051911">
    <property type="entry name" value="SDR_oxidoreductase"/>
</dbReference>
<evidence type="ECO:0000256" key="2">
    <source>
        <dbReference type="ARBA" id="ARBA00023002"/>
    </source>
</evidence>
<dbReference type="PRINTS" id="PR00080">
    <property type="entry name" value="SDRFAMILY"/>
</dbReference>
<organism evidence="5 6">
    <name type="scientific">Streptomyces kanamyceticus</name>
    <dbReference type="NCBI Taxonomy" id="1967"/>
    <lineage>
        <taxon>Bacteria</taxon>
        <taxon>Bacillati</taxon>
        <taxon>Actinomycetota</taxon>
        <taxon>Actinomycetes</taxon>
        <taxon>Kitasatosporales</taxon>
        <taxon>Streptomycetaceae</taxon>
        <taxon>Streptomyces</taxon>
    </lineage>
</organism>
<dbReference type="SMART" id="SM00822">
    <property type="entry name" value="PKS_KR"/>
    <property type="match status" value="1"/>
</dbReference>
<dbReference type="EMBL" id="CP023699">
    <property type="protein sequence ID" value="QEU96280.1"/>
    <property type="molecule type" value="Genomic_DNA"/>
</dbReference>
<comment type="similarity">
    <text evidence="1 3">Belongs to the short-chain dehydrogenases/reductases (SDR) family.</text>
</comment>
<dbReference type="InterPro" id="IPR036291">
    <property type="entry name" value="NAD(P)-bd_dom_sf"/>
</dbReference>
<dbReference type="InterPro" id="IPR020904">
    <property type="entry name" value="Sc_DH/Rdtase_CS"/>
</dbReference>
<dbReference type="PRINTS" id="PR00081">
    <property type="entry name" value="GDHRDH"/>
</dbReference>
<accession>A0A5J6GK50</accession>
<dbReference type="KEGG" id="ska:CP970_39890"/>
<dbReference type="Pfam" id="PF00106">
    <property type="entry name" value="adh_short"/>
    <property type="match status" value="1"/>
</dbReference>
<dbReference type="Gene3D" id="3.40.50.720">
    <property type="entry name" value="NAD(P)-binding Rossmann-like Domain"/>
    <property type="match status" value="1"/>
</dbReference>
<keyword evidence="6" id="KW-1185">Reference proteome</keyword>
<dbReference type="InterPro" id="IPR002347">
    <property type="entry name" value="SDR_fam"/>
</dbReference>
<dbReference type="SUPFAM" id="SSF51735">
    <property type="entry name" value="NAD(P)-binding Rossmann-fold domains"/>
    <property type="match status" value="1"/>
</dbReference>
<protein>
    <submittedName>
        <fullName evidence="5">SDR family NAD(P)-dependent oxidoreductase</fullName>
    </submittedName>
</protein>
<reference evidence="5 6" key="1">
    <citation type="submission" date="2017-09" db="EMBL/GenBank/DDBJ databases">
        <authorList>
            <person name="Lee N."/>
            <person name="Cho B.-K."/>
        </authorList>
    </citation>
    <scope>NUCLEOTIDE SEQUENCE [LARGE SCALE GENOMIC DNA]</scope>
    <source>
        <strain evidence="5 6">ATCC 12853</strain>
    </source>
</reference>
<proteinExistence type="inferred from homology"/>
<dbReference type="OrthoDB" id="3178062at2"/>
<dbReference type="RefSeq" id="WP_055547720.1">
    <property type="nucleotide sequence ID" value="NZ_CP023699.1"/>
</dbReference>
<dbReference type="NCBIfam" id="NF006114">
    <property type="entry name" value="PRK08263.1"/>
    <property type="match status" value="1"/>
</dbReference>
<dbReference type="InterPro" id="IPR057326">
    <property type="entry name" value="KR_dom"/>
</dbReference>
<evidence type="ECO:0000259" key="4">
    <source>
        <dbReference type="SMART" id="SM00822"/>
    </source>
</evidence>
<name>A0A5J6GK50_STRKN</name>
<dbReference type="PANTHER" id="PTHR43976">
    <property type="entry name" value="SHORT CHAIN DEHYDROGENASE"/>
    <property type="match status" value="1"/>
</dbReference>
<dbReference type="AlphaFoldDB" id="A0A5J6GK50"/>
<evidence type="ECO:0000313" key="6">
    <source>
        <dbReference type="Proteomes" id="UP000325529"/>
    </source>
</evidence>
<keyword evidence="2" id="KW-0560">Oxidoreductase</keyword>
<sequence>MTQLPVTEPPHESRVWFVTGASRGLGYAFTEAALAAGDRVVATARDVAALEARAAAHDGRLLALPLDVTRREDVHGAVERATAAFGRIDVVVNNAGQLLFGMVEETTEEQARHHLDTNFFGALWVTQAVLPVLRAQGSGHILQVTVAGAGGGSAATGLYGAGKAALNALSEALAEEVEPFGIKVTLLEPGPYDTGLGHHGLTATEPDPAYDGPRAALEASWADSPPPPSPALAAAVVLEVVGMDDPPRRLVLGAAAYDEAVAEQRERADAYTEWASLSRQGG</sequence>
<evidence type="ECO:0000256" key="3">
    <source>
        <dbReference type="RuleBase" id="RU000363"/>
    </source>
</evidence>
<evidence type="ECO:0000256" key="1">
    <source>
        <dbReference type="ARBA" id="ARBA00006484"/>
    </source>
</evidence>
<dbReference type="GO" id="GO:0016491">
    <property type="term" value="F:oxidoreductase activity"/>
    <property type="evidence" value="ECO:0007669"/>
    <property type="project" value="UniProtKB-KW"/>
</dbReference>
<evidence type="ECO:0000313" key="5">
    <source>
        <dbReference type="EMBL" id="QEU96280.1"/>
    </source>
</evidence>